<dbReference type="CDD" id="cd07385">
    <property type="entry name" value="MPP_YkuE_C"/>
    <property type="match status" value="1"/>
</dbReference>
<evidence type="ECO:0000256" key="2">
    <source>
        <dbReference type="ARBA" id="ARBA00022801"/>
    </source>
</evidence>
<dbReference type="PANTHER" id="PTHR31302">
    <property type="entry name" value="TRANSMEMBRANE PROTEIN WITH METALLOPHOSPHOESTERASE DOMAIN-RELATED"/>
    <property type="match status" value="1"/>
</dbReference>
<accession>A0ABS2WH60</accession>
<evidence type="ECO:0000313" key="4">
    <source>
        <dbReference type="EMBL" id="MBN2908839.1"/>
    </source>
</evidence>
<evidence type="ECO:0000256" key="1">
    <source>
        <dbReference type="ARBA" id="ARBA00022723"/>
    </source>
</evidence>
<keyword evidence="1" id="KW-0479">Metal-binding</keyword>
<reference evidence="4" key="1">
    <citation type="journal article" date="2024" name="Int. J. Syst. Evol. Microbiol.">
        <title>Polycladomyces zharkentensis sp. nov., a novel thermophilic cellulose- and starch-degrading member of the Bacillota from a geothermal aquifer in Kazakhstan.</title>
        <authorList>
            <person name="Mashzhan A."/>
            <person name="Kistaubayeva A."/>
            <person name="Javier-Lopez R."/>
            <person name="Bissenova U."/>
            <person name="Bissenbay A."/>
            <person name="Birkeland N.K."/>
        </authorList>
    </citation>
    <scope>NUCLEOTIDE SEQUENCE</scope>
    <source>
        <strain evidence="4">ZKZ2T</strain>
    </source>
</reference>
<dbReference type="PANTHER" id="PTHR31302:SF31">
    <property type="entry name" value="PHOSPHODIESTERASE YAEI"/>
    <property type="match status" value="1"/>
</dbReference>
<dbReference type="Pfam" id="PF00149">
    <property type="entry name" value="Metallophos"/>
    <property type="match status" value="1"/>
</dbReference>
<dbReference type="Proteomes" id="UP001177120">
    <property type="component" value="Unassembled WGS sequence"/>
</dbReference>
<dbReference type="InterPro" id="IPR051158">
    <property type="entry name" value="Metallophosphoesterase_sf"/>
</dbReference>
<evidence type="ECO:0000313" key="5">
    <source>
        <dbReference type="Proteomes" id="UP001177120"/>
    </source>
</evidence>
<keyword evidence="5" id="KW-1185">Reference proteome</keyword>
<keyword evidence="2" id="KW-0378">Hydrolase</keyword>
<proteinExistence type="predicted"/>
<gene>
    <name evidence="4" type="ORF">JQC72_04785</name>
</gene>
<name>A0ABS2WH60_9BACL</name>
<feature type="domain" description="Calcineurin-like phosphoesterase" evidence="3">
    <location>
        <begin position="42"/>
        <end position="202"/>
    </location>
</feature>
<sequence>MGLTGLAGSAGLYGYGIEPYWLEAVHVSIRIPRLPQAFDGVRIVQFSDLHLGFHLMAQDLDPIVKTIRRCRPDLLLFTGDLVDDDPNVITVAIPYLSRMRAPLGQFAVLGNHDYRDPEAIVDGWKRSGFEVLRNEHRLIRKEGDVIVLAGVEDMLMSLPDIRNALEGVPAHAGTILMSHCPDVADEAKHHPVDLQVSGHSHGGQIRLPLLGHVITPPGAKKYVDGWYRLNRMQLYVNRGVGTTLLPIRFCCRPQISVLELRRGWNKYIY</sequence>
<evidence type="ECO:0000259" key="3">
    <source>
        <dbReference type="Pfam" id="PF00149"/>
    </source>
</evidence>
<organism evidence="4 5">
    <name type="scientific">Polycladomyces zharkentensis</name>
    <dbReference type="NCBI Taxonomy" id="2807616"/>
    <lineage>
        <taxon>Bacteria</taxon>
        <taxon>Bacillati</taxon>
        <taxon>Bacillota</taxon>
        <taxon>Bacilli</taxon>
        <taxon>Bacillales</taxon>
        <taxon>Thermoactinomycetaceae</taxon>
        <taxon>Polycladomyces</taxon>
    </lineage>
</organism>
<protein>
    <submittedName>
        <fullName evidence="4">Metallophosphoesterase</fullName>
    </submittedName>
</protein>
<dbReference type="EMBL" id="JAFHAP010000005">
    <property type="protein sequence ID" value="MBN2908839.1"/>
    <property type="molecule type" value="Genomic_DNA"/>
</dbReference>
<dbReference type="Gene3D" id="3.60.21.10">
    <property type="match status" value="1"/>
</dbReference>
<dbReference type="SUPFAM" id="SSF56300">
    <property type="entry name" value="Metallo-dependent phosphatases"/>
    <property type="match status" value="1"/>
</dbReference>
<dbReference type="InterPro" id="IPR004843">
    <property type="entry name" value="Calcineurin-like_PHP"/>
</dbReference>
<dbReference type="InterPro" id="IPR029052">
    <property type="entry name" value="Metallo-depent_PP-like"/>
</dbReference>
<comment type="caution">
    <text evidence="4">The sequence shown here is derived from an EMBL/GenBank/DDBJ whole genome shotgun (WGS) entry which is preliminary data.</text>
</comment>